<organism evidence="3 4">
    <name type="scientific">Acidothermus cellulolyticus (strain ATCC 43068 / DSM 8971 / 11B)</name>
    <dbReference type="NCBI Taxonomy" id="351607"/>
    <lineage>
        <taxon>Bacteria</taxon>
        <taxon>Bacillati</taxon>
        <taxon>Actinomycetota</taxon>
        <taxon>Actinomycetes</taxon>
        <taxon>Acidothermales</taxon>
        <taxon>Acidothermaceae</taxon>
        <taxon>Acidothermus</taxon>
    </lineage>
</organism>
<comment type="similarity">
    <text evidence="1">Belongs to the carbon-nitrogen hydrolase superfamily. Nitrilase family.</text>
</comment>
<evidence type="ECO:0000313" key="4">
    <source>
        <dbReference type="Proteomes" id="UP000008221"/>
    </source>
</evidence>
<dbReference type="CDD" id="cd07564">
    <property type="entry name" value="nitrilases_CHs"/>
    <property type="match status" value="1"/>
</dbReference>
<dbReference type="InterPro" id="IPR003010">
    <property type="entry name" value="C-N_Hydrolase"/>
</dbReference>
<protein>
    <submittedName>
        <fullName evidence="3">Nitrilase/cyanide hydratase and apolipoprotein N-acyltransferase</fullName>
    </submittedName>
</protein>
<dbReference type="InterPro" id="IPR036526">
    <property type="entry name" value="C-N_Hydrolase_sf"/>
</dbReference>
<dbReference type="PANTHER" id="PTHR46044">
    <property type="entry name" value="NITRILASE"/>
    <property type="match status" value="1"/>
</dbReference>
<dbReference type="InParanoid" id="A0LT96"/>
<keyword evidence="3" id="KW-0808">Transferase</keyword>
<dbReference type="PANTHER" id="PTHR46044:SF1">
    <property type="entry name" value="CN HYDROLASE DOMAIN-CONTAINING PROTEIN"/>
    <property type="match status" value="1"/>
</dbReference>
<dbReference type="SMR" id="A0LT96"/>
<evidence type="ECO:0000313" key="3">
    <source>
        <dbReference type="EMBL" id="ABK52656.1"/>
    </source>
</evidence>
<dbReference type="eggNOG" id="COG0388">
    <property type="taxonomic scope" value="Bacteria"/>
</dbReference>
<dbReference type="STRING" id="351607.Acel_0883"/>
<dbReference type="OrthoDB" id="9811121at2"/>
<dbReference type="SUPFAM" id="SSF56317">
    <property type="entry name" value="Carbon-nitrogen hydrolase"/>
    <property type="match status" value="1"/>
</dbReference>
<keyword evidence="4" id="KW-1185">Reference proteome</keyword>
<accession>A0LT96</accession>
<dbReference type="RefSeq" id="WP_011719719.1">
    <property type="nucleotide sequence ID" value="NC_008578.1"/>
</dbReference>
<dbReference type="Proteomes" id="UP000008221">
    <property type="component" value="Chromosome"/>
</dbReference>
<reference evidence="3 4" key="1">
    <citation type="journal article" date="2009" name="Genome Res.">
        <title>Complete genome of the cellulolytic thermophile Acidothermus cellulolyticus 11B provides insights into its ecophysiological and evolutionary adaptations.</title>
        <authorList>
            <person name="Barabote R.D."/>
            <person name="Xie G."/>
            <person name="Leu D.H."/>
            <person name="Normand P."/>
            <person name="Necsulea A."/>
            <person name="Daubin V."/>
            <person name="Medigue C."/>
            <person name="Adney W.S."/>
            <person name="Xu X.C."/>
            <person name="Lapidus A."/>
            <person name="Parales R.E."/>
            <person name="Detter C."/>
            <person name="Pujic P."/>
            <person name="Bruce D."/>
            <person name="Lavire C."/>
            <person name="Challacombe J.F."/>
            <person name="Brettin T.S."/>
            <person name="Berry A.M."/>
        </authorList>
    </citation>
    <scope>NUCLEOTIDE SEQUENCE [LARGE SCALE GENOMIC DNA]</scope>
    <source>
        <strain evidence="4">ATCC 43068 / DSM 8971 / 11B</strain>
    </source>
</reference>
<dbReference type="InterPro" id="IPR044149">
    <property type="entry name" value="Nitrilases_CHs"/>
</dbReference>
<keyword evidence="3" id="KW-0449">Lipoprotein</keyword>
<dbReference type="Gene3D" id="3.60.110.10">
    <property type="entry name" value="Carbon-nitrogen hydrolase"/>
    <property type="match status" value="1"/>
</dbReference>
<evidence type="ECO:0000256" key="1">
    <source>
        <dbReference type="ARBA" id="ARBA00008129"/>
    </source>
</evidence>
<proteinExistence type="inferred from homology"/>
<dbReference type="HOGENOM" id="CLU_030130_6_2_11"/>
<dbReference type="Pfam" id="PF00795">
    <property type="entry name" value="CN_hydrolase"/>
    <property type="match status" value="1"/>
</dbReference>
<dbReference type="EMBL" id="CP000481">
    <property type="protein sequence ID" value="ABK52656.1"/>
    <property type="molecule type" value="Genomic_DNA"/>
</dbReference>
<name>A0LT96_ACIC1</name>
<dbReference type="AlphaFoldDB" id="A0LT96"/>
<gene>
    <name evidence="3" type="ordered locus">Acel_0883</name>
</gene>
<sequence>MNWEVRMGDEYPTVHAAAVQAASVFLDRERSTQKACRLIREAGRGGADIIGFPEGFIPAHPIWFHFHPATGSIATELSVELFKNAVEIPGPEVVELQRAAADARAYVVVGVCEKRPNTFGTLYNSQLFIGPDGTLLGCRRKITPTVGERLVHTGGSGDGLSVFRTDFGPASALICGENSNPLAIFALTAQYTQVHVMSWPCHFPTTGAPMRDRVSVDSRAFAQMTKAYVMSCCGTVDETALAKLRLSPDDEELIRRPDFCGGSLIVAPDGRVIAGPLGNEEAILYADLDLELGIRMKLRHDFAGHYNRPDIFELRIRTAEPRLLTVRDTAENPVLEQVEGPARAEQVSAPVRFAVEQGGLPSLTGGLGVDVGGEQH</sequence>
<keyword evidence="3" id="KW-0012">Acyltransferase</keyword>
<dbReference type="KEGG" id="ace:Acel_0883"/>
<dbReference type="GO" id="GO:0016746">
    <property type="term" value="F:acyltransferase activity"/>
    <property type="evidence" value="ECO:0007669"/>
    <property type="project" value="UniProtKB-KW"/>
</dbReference>
<evidence type="ECO:0000259" key="2">
    <source>
        <dbReference type="PROSITE" id="PS50263"/>
    </source>
</evidence>
<feature type="domain" description="CN hydrolase" evidence="2">
    <location>
        <begin position="14"/>
        <end position="290"/>
    </location>
</feature>
<dbReference type="PROSITE" id="PS50263">
    <property type="entry name" value="CN_HYDROLASE"/>
    <property type="match status" value="1"/>
</dbReference>